<feature type="domain" description="HTH cro/C1-type" evidence="2">
    <location>
        <begin position="88"/>
        <end position="124"/>
    </location>
</feature>
<dbReference type="AlphaFoldDB" id="A0A328ATD0"/>
<evidence type="ECO:0000313" key="4">
    <source>
        <dbReference type="Proteomes" id="UP000249725"/>
    </source>
</evidence>
<dbReference type="CDD" id="cd00093">
    <property type="entry name" value="HTH_XRE"/>
    <property type="match status" value="1"/>
</dbReference>
<proteinExistence type="predicted"/>
<comment type="caution">
    <text evidence="3">The sequence shown here is derived from an EMBL/GenBank/DDBJ whole genome shotgun (WGS) entry which is preliminary data.</text>
</comment>
<reference evidence="4" key="1">
    <citation type="submission" date="2018-05" db="EMBL/GenBank/DDBJ databases">
        <authorList>
            <person name="Li X."/>
        </authorList>
    </citation>
    <scope>NUCLEOTIDE SEQUENCE [LARGE SCALE GENOMIC DNA]</scope>
    <source>
        <strain evidence="4">YIM 73061</strain>
    </source>
</reference>
<accession>A0A328ATD0</accession>
<keyword evidence="4" id="KW-1185">Reference proteome</keyword>
<dbReference type="GO" id="GO:0003677">
    <property type="term" value="F:DNA binding"/>
    <property type="evidence" value="ECO:0007669"/>
    <property type="project" value="InterPro"/>
</dbReference>
<dbReference type="InterPro" id="IPR001387">
    <property type="entry name" value="Cro/C1-type_HTH"/>
</dbReference>
<dbReference type="SUPFAM" id="SSF47413">
    <property type="entry name" value="lambda repressor-like DNA-binding domains"/>
    <property type="match status" value="1"/>
</dbReference>
<dbReference type="EMBL" id="QFYR01000001">
    <property type="protein sequence ID" value="RAK57857.1"/>
    <property type="molecule type" value="Genomic_DNA"/>
</dbReference>
<evidence type="ECO:0000256" key="1">
    <source>
        <dbReference type="SAM" id="MobiDB-lite"/>
    </source>
</evidence>
<dbReference type="Proteomes" id="UP000249725">
    <property type="component" value="Unassembled WGS sequence"/>
</dbReference>
<protein>
    <recommendedName>
        <fullName evidence="2">HTH cro/C1-type domain-containing protein</fullName>
    </recommendedName>
</protein>
<evidence type="ECO:0000313" key="3">
    <source>
        <dbReference type="EMBL" id="RAK57857.1"/>
    </source>
</evidence>
<name>A0A328ATD0_9CAUL</name>
<organism evidence="3 4">
    <name type="scientific">Phenylobacterium deserti</name>
    <dbReference type="NCBI Taxonomy" id="1914756"/>
    <lineage>
        <taxon>Bacteria</taxon>
        <taxon>Pseudomonadati</taxon>
        <taxon>Pseudomonadota</taxon>
        <taxon>Alphaproteobacteria</taxon>
        <taxon>Caulobacterales</taxon>
        <taxon>Caulobacteraceae</taxon>
        <taxon>Phenylobacterium</taxon>
    </lineage>
</organism>
<dbReference type="OrthoDB" id="7863224at2"/>
<feature type="region of interest" description="Disordered" evidence="1">
    <location>
        <begin position="1"/>
        <end position="30"/>
    </location>
</feature>
<dbReference type="PROSITE" id="PS50943">
    <property type="entry name" value="HTH_CROC1"/>
    <property type="match status" value="1"/>
</dbReference>
<dbReference type="Gene3D" id="1.10.260.40">
    <property type="entry name" value="lambda repressor-like DNA-binding domains"/>
    <property type="match status" value="1"/>
</dbReference>
<evidence type="ECO:0000259" key="2">
    <source>
        <dbReference type="PROSITE" id="PS50943"/>
    </source>
</evidence>
<dbReference type="InterPro" id="IPR010982">
    <property type="entry name" value="Lambda_DNA-bd_dom_sf"/>
</dbReference>
<gene>
    <name evidence="3" type="ORF">DJ018_08085</name>
</gene>
<sequence length="271" mass="29119">MRSPVSGELAPQAEGGAMITSGGPRPETFLQTAPETDAAASLRRERVLRDRPFALRLQKACDRNAHVPAYNRGRQAWVRSQLVERFDTNVSVETVSKWFTGVARPRANKIGALAKLLNVDEAWLAEGAPAEAAPEEPSVASGPLAGAVKVLGGFIQMSGGYPAPQIADPAPDQLHMVINGAHHAFQVVLGEPEGMDAYRFAVPEGGADRVVIGVVPREPLRCDFLELRADLLEAFGARRSGFIDVALSRKPQGYFTGDQPWPQITSFGDGV</sequence>
<dbReference type="Pfam" id="PF01381">
    <property type="entry name" value="HTH_3"/>
    <property type="match status" value="1"/>
</dbReference>